<gene>
    <name evidence="7" type="primary">TMEM167A</name>
</gene>
<dbReference type="Proteomes" id="UP000472276">
    <property type="component" value="Unassembled WGS sequence"/>
</dbReference>
<reference evidence="7" key="2">
    <citation type="submission" date="2025-09" db="UniProtKB">
        <authorList>
            <consortium name="Ensembl"/>
        </authorList>
    </citation>
    <scope>IDENTIFICATION</scope>
</reference>
<dbReference type="AlphaFoldDB" id="A0A668RDH5"/>
<sequence length="66" mass="7651">GHKKFHNNRPEAFVLVQHTNVNIITEPRKDHIIWSLLCFVYSYPCCCCFGLAALIYSIKSCLPFYS</sequence>
<organism evidence="7 8">
    <name type="scientific">Oreochromis aureus</name>
    <name type="common">Israeli tilapia</name>
    <name type="synonym">Chromis aureus</name>
    <dbReference type="NCBI Taxonomy" id="47969"/>
    <lineage>
        <taxon>Eukaryota</taxon>
        <taxon>Metazoa</taxon>
        <taxon>Chordata</taxon>
        <taxon>Craniata</taxon>
        <taxon>Vertebrata</taxon>
        <taxon>Euteleostomi</taxon>
        <taxon>Actinopterygii</taxon>
        <taxon>Neopterygii</taxon>
        <taxon>Teleostei</taxon>
        <taxon>Neoteleostei</taxon>
        <taxon>Acanthomorphata</taxon>
        <taxon>Ovalentaria</taxon>
        <taxon>Cichlomorphae</taxon>
        <taxon>Cichliformes</taxon>
        <taxon>Cichlidae</taxon>
        <taxon>African cichlids</taxon>
        <taxon>Pseudocrenilabrinae</taxon>
        <taxon>Oreochromini</taxon>
        <taxon>Oreochromis</taxon>
    </lineage>
</organism>
<evidence type="ECO:0000256" key="5">
    <source>
        <dbReference type="ARBA" id="ARBA00023136"/>
    </source>
</evidence>
<keyword evidence="5 6" id="KW-0472">Membrane</keyword>
<evidence type="ECO:0000256" key="4">
    <source>
        <dbReference type="ARBA" id="ARBA00022989"/>
    </source>
</evidence>
<proteinExistence type="inferred from homology"/>
<accession>A0A668RDH5</accession>
<reference evidence="7" key="1">
    <citation type="submission" date="2025-08" db="UniProtKB">
        <authorList>
            <consortium name="Ensembl"/>
        </authorList>
    </citation>
    <scope>IDENTIFICATION</scope>
</reference>
<evidence type="ECO:0000256" key="3">
    <source>
        <dbReference type="ARBA" id="ARBA00022692"/>
    </source>
</evidence>
<comment type="similarity">
    <text evidence="2">Belongs to the CD225/Dispanin family.</text>
</comment>
<feature type="transmembrane region" description="Helical" evidence="6">
    <location>
        <begin position="32"/>
        <end position="56"/>
    </location>
</feature>
<evidence type="ECO:0000256" key="2">
    <source>
        <dbReference type="ARBA" id="ARBA00006843"/>
    </source>
</evidence>
<name>A0A668RDH5_OREAU</name>
<dbReference type="Pfam" id="PF04505">
    <property type="entry name" value="CD225"/>
    <property type="match status" value="1"/>
</dbReference>
<evidence type="ECO:0000256" key="1">
    <source>
        <dbReference type="ARBA" id="ARBA00004370"/>
    </source>
</evidence>
<comment type="subcellular location">
    <subcellularLocation>
        <location evidence="1">Membrane</location>
    </subcellularLocation>
</comment>
<keyword evidence="3 6" id="KW-0812">Transmembrane</keyword>
<protein>
    <submittedName>
        <fullName evidence="7">Uncharacterized protein</fullName>
    </submittedName>
</protein>
<dbReference type="GO" id="GO:0016020">
    <property type="term" value="C:membrane"/>
    <property type="evidence" value="ECO:0007669"/>
    <property type="project" value="UniProtKB-SubCell"/>
</dbReference>
<keyword evidence="8" id="KW-1185">Reference proteome</keyword>
<evidence type="ECO:0000313" key="8">
    <source>
        <dbReference type="Proteomes" id="UP000472276"/>
    </source>
</evidence>
<keyword evidence="4 6" id="KW-1133">Transmembrane helix</keyword>
<dbReference type="Ensembl" id="ENSOABT00000000246.2">
    <property type="protein sequence ID" value="ENSOABP00000000230.2"/>
    <property type="gene ID" value="ENSOABG00000000210.2"/>
</dbReference>
<evidence type="ECO:0000313" key="7">
    <source>
        <dbReference type="Ensembl" id="ENSOABP00000000230.2"/>
    </source>
</evidence>
<dbReference type="InterPro" id="IPR007593">
    <property type="entry name" value="CD225/Dispanin_fam"/>
</dbReference>
<evidence type="ECO:0000256" key="6">
    <source>
        <dbReference type="SAM" id="Phobius"/>
    </source>
</evidence>